<accession>A0AAN9J686</accession>
<sequence>MQPNTDISSLASWHGDDILDTKMKHATNDDEPNGIFSTEKTVLGSSTPVNENPSLDITEVNTNMDVDVGKMIAATYELRPLLCMLAGSCLELDLSCGVTPSIN</sequence>
<dbReference type="AlphaFoldDB" id="A0AAN9J686"/>
<reference evidence="1 2" key="1">
    <citation type="submission" date="2024-01" db="EMBL/GenBank/DDBJ databases">
        <title>The genomes of 5 underutilized Papilionoideae crops provide insights into root nodulation and disease resistance.</title>
        <authorList>
            <person name="Yuan L."/>
        </authorList>
    </citation>
    <scope>NUCLEOTIDE SEQUENCE [LARGE SCALE GENOMIC DNA]</scope>
    <source>
        <strain evidence="1">LY-2023</strain>
        <tissue evidence="1">Leaf</tissue>
    </source>
</reference>
<keyword evidence="2" id="KW-1185">Reference proteome</keyword>
<evidence type="ECO:0000313" key="1">
    <source>
        <dbReference type="EMBL" id="KAK7293025.1"/>
    </source>
</evidence>
<dbReference type="Proteomes" id="UP001359559">
    <property type="component" value="Unassembled WGS sequence"/>
</dbReference>
<protein>
    <submittedName>
        <fullName evidence="1">Uncharacterized protein</fullName>
    </submittedName>
</protein>
<organism evidence="1 2">
    <name type="scientific">Clitoria ternatea</name>
    <name type="common">Butterfly pea</name>
    <dbReference type="NCBI Taxonomy" id="43366"/>
    <lineage>
        <taxon>Eukaryota</taxon>
        <taxon>Viridiplantae</taxon>
        <taxon>Streptophyta</taxon>
        <taxon>Embryophyta</taxon>
        <taxon>Tracheophyta</taxon>
        <taxon>Spermatophyta</taxon>
        <taxon>Magnoliopsida</taxon>
        <taxon>eudicotyledons</taxon>
        <taxon>Gunneridae</taxon>
        <taxon>Pentapetalae</taxon>
        <taxon>rosids</taxon>
        <taxon>fabids</taxon>
        <taxon>Fabales</taxon>
        <taxon>Fabaceae</taxon>
        <taxon>Papilionoideae</taxon>
        <taxon>50 kb inversion clade</taxon>
        <taxon>NPAAA clade</taxon>
        <taxon>indigoferoid/millettioid clade</taxon>
        <taxon>Phaseoleae</taxon>
        <taxon>Clitoria</taxon>
    </lineage>
</organism>
<dbReference type="EMBL" id="JAYKXN010000004">
    <property type="protein sequence ID" value="KAK7293025.1"/>
    <property type="molecule type" value="Genomic_DNA"/>
</dbReference>
<name>A0AAN9J686_CLITE</name>
<proteinExistence type="predicted"/>
<gene>
    <name evidence="1" type="ORF">RJT34_15885</name>
</gene>
<comment type="caution">
    <text evidence="1">The sequence shown here is derived from an EMBL/GenBank/DDBJ whole genome shotgun (WGS) entry which is preliminary data.</text>
</comment>
<evidence type="ECO:0000313" key="2">
    <source>
        <dbReference type="Proteomes" id="UP001359559"/>
    </source>
</evidence>